<evidence type="ECO:0000313" key="2">
    <source>
        <dbReference type="Proteomes" id="UP001501490"/>
    </source>
</evidence>
<dbReference type="EMBL" id="BAABAB010000056">
    <property type="protein sequence ID" value="GAA3643633.1"/>
    <property type="molecule type" value="Genomic_DNA"/>
</dbReference>
<gene>
    <name evidence="1" type="ORF">GCM10022236_52870</name>
</gene>
<dbReference type="RefSeq" id="WP_344810117.1">
    <property type="nucleotide sequence ID" value="NZ_BAABAB010000056.1"/>
</dbReference>
<dbReference type="Pfam" id="PF22091">
    <property type="entry name" value="DUF6941"/>
    <property type="match status" value="1"/>
</dbReference>
<sequence length="148" mass="15892">MLVDAILCNYAEAVNNQLYIAGGGIDVVQIPAGMEPPLGISLAIGIIITIPWSQTDQRHDVDISLLERVTGIVRAPTVDGGSEPISMELSFNLGRSPDLTDGDHQHVCLAANLPGLPIPAIGKYELLVRIDGQTRRRLPFRVTSIAES</sequence>
<accession>A0ABP7AZI1</accession>
<comment type="caution">
    <text evidence="1">The sequence shown here is derived from an EMBL/GenBank/DDBJ whole genome shotgun (WGS) entry which is preliminary data.</text>
</comment>
<keyword evidence="2" id="KW-1185">Reference proteome</keyword>
<proteinExistence type="predicted"/>
<evidence type="ECO:0000313" key="1">
    <source>
        <dbReference type="EMBL" id="GAA3643633.1"/>
    </source>
</evidence>
<dbReference type="InterPro" id="IPR054221">
    <property type="entry name" value="DUF6941"/>
</dbReference>
<dbReference type="Proteomes" id="UP001501490">
    <property type="component" value="Unassembled WGS sequence"/>
</dbReference>
<protein>
    <submittedName>
        <fullName evidence="1">Uncharacterized protein</fullName>
    </submittedName>
</protein>
<organism evidence="1 2">
    <name type="scientific">Microlunatus ginsengisoli</name>
    <dbReference type="NCBI Taxonomy" id="363863"/>
    <lineage>
        <taxon>Bacteria</taxon>
        <taxon>Bacillati</taxon>
        <taxon>Actinomycetota</taxon>
        <taxon>Actinomycetes</taxon>
        <taxon>Propionibacteriales</taxon>
        <taxon>Propionibacteriaceae</taxon>
        <taxon>Microlunatus</taxon>
    </lineage>
</organism>
<reference evidence="2" key="1">
    <citation type="journal article" date="2019" name="Int. J. Syst. Evol. Microbiol.">
        <title>The Global Catalogue of Microorganisms (GCM) 10K type strain sequencing project: providing services to taxonomists for standard genome sequencing and annotation.</title>
        <authorList>
            <consortium name="The Broad Institute Genomics Platform"/>
            <consortium name="The Broad Institute Genome Sequencing Center for Infectious Disease"/>
            <person name="Wu L."/>
            <person name="Ma J."/>
        </authorList>
    </citation>
    <scope>NUCLEOTIDE SEQUENCE [LARGE SCALE GENOMIC DNA]</scope>
    <source>
        <strain evidence="2">JCM 16929</strain>
    </source>
</reference>
<name>A0ABP7AZI1_9ACTN</name>